<comment type="similarity">
    <text evidence="2">Belongs to the ribose 5-phosphate isomerase family.</text>
</comment>
<evidence type="ECO:0000313" key="4">
    <source>
        <dbReference type="Proteomes" id="UP000762110"/>
    </source>
</evidence>
<dbReference type="Gene3D" id="3.40.50.1360">
    <property type="match status" value="1"/>
</dbReference>
<dbReference type="EC" id="5.3.1.6" evidence="2"/>
<dbReference type="Gene3D" id="3.30.70.260">
    <property type="match status" value="1"/>
</dbReference>
<dbReference type="HAMAP" id="MF_00170">
    <property type="entry name" value="Rib_5P_isom_A"/>
    <property type="match status" value="1"/>
</dbReference>
<sequence length="228" mass="24671">MANDNQNLEKLTAAKAAIAFVKHNDVVGLGTGSTATLAIKELAKLMENSLKITGVPSSEATKELAISLGIPLLELGKVNAIDISIDGADEFTEQFNLIKGGGGALFREKIVASLSKKRIVVTDGSKLVEKLGAFKVPIEVNPNAENYVILKIEELKGKPVKRVKNDEVFITDNQNYIFDTDFGLINDPEKLANELNQIDGILAHGIFVNLTDIILMAKGNQITSYHKV</sequence>
<dbReference type="CDD" id="cd01398">
    <property type="entry name" value="RPI_A"/>
    <property type="match status" value="1"/>
</dbReference>
<feature type="binding site" evidence="2">
    <location>
        <position position="126"/>
    </location>
    <ligand>
        <name>substrate</name>
    </ligand>
</feature>
<comment type="function">
    <text evidence="2">Catalyzes the reversible conversion of ribose-5-phosphate to ribulose 5-phosphate.</text>
</comment>
<dbReference type="NCBIfam" id="TIGR00021">
    <property type="entry name" value="rpiA"/>
    <property type="match status" value="1"/>
</dbReference>
<gene>
    <name evidence="2 3" type="primary">rpiA</name>
    <name evidence="3" type="ORF">HQN85_00875</name>
</gene>
<protein>
    <recommendedName>
        <fullName evidence="2">Ribose-5-phosphate isomerase A</fullName>
        <ecNumber evidence="2">5.3.1.6</ecNumber>
    </recommendedName>
    <alternativeName>
        <fullName evidence="2">Phosphoriboisomerase A</fullName>
        <shortName evidence="2">PRI</shortName>
    </alternativeName>
</protein>
<dbReference type="NCBIfam" id="NF001924">
    <property type="entry name" value="PRK00702.1"/>
    <property type="match status" value="1"/>
</dbReference>
<evidence type="ECO:0000256" key="1">
    <source>
        <dbReference type="ARBA" id="ARBA00023235"/>
    </source>
</evidence>
<dbReference type="Pfam" id="PF06026">
    <property type="entry name" value="Rib_5-P_isom_A"/>
    <property type="match status" value="1"/>
</dbReference>
<comment type="subunit">
    <text evidence="2">Homodimer.</text>
</comment>
<proteinExistence type="inferred from homology"/>
<dbReference type="Proteomes" id="UP000762110">
    <property type="component" value="Unassembled WGS sequence"/>
</dbReference>
<feature type="binding site" evidence="2">
    <location>
        <begin position="99"/>
        <end position="102"/>
    </location>
    <ligand>
        <name>substrate</name>
    </ligand>
</feature>
<accession>A0ABX2DAB4</accession>
<dbReference type="SUPFAM" id="SSF100950">
    <property type="entry name" value="NagB/RpiA/CoA transferase-like"/>
    <property type="match status" value="1"/>
</dbReference>
<feature type="binding site" evidence="2">
    <location>
        <begin position="31"/>
        <end position="34"/>
    </location>
    <ligand>
        <name>substrate</name>
    </ligand>
</feature>
<dbReference type="InterPro" id="IPR020672">
    <property type="entry name" value="Ribose5P_isomerase_typA_subgr"/>
</dbReference>
<feature type="active site" description="Proton acceptor" evidence="2">
    <location>
        <position position="108"/>
    </location>
</feature>
<dbReference type="SUPFAM" id="SSF75445">
    <property type="entry name" value="D-ribose-5-phosphate isomerase (RpiA), lid domain"/>
    <property type="match status" value="1"/>
</dbReference>
<comment type="pathway">
    <text evidence="2">Carbohydrate degradation; pentose phosphate pathway; D-ribose 5-phosphate from D-ribulose 5-phosphate (non-oxidative stage): step 1/1.</text>
</comment>
<comment type="caution">
    <text evidence="3">The sequence shown here is derived from an EMBL/GenBank/DDBJ whole genome shotgun (WGS) entry which is preliminary data.</text>
</comment>
<reference evidence="3 4" key="1">
    <citation type="submission" date="2020-05" db="EMBL/GenBank/DDBJ databases">
        <title>Description of Pedobacter foliorum sp. nov.</title>
        <authorList>
            <person name="Qi S."/>
            <person name="Carlier A."/>
            <person name="Cnockaert M."/>
            <person name="Vandamme P."/>
        </authorList>
    </citation>
    <scope>NUCLEOTIDE SEQUENCE [LARGE SCALE GENOMIC DNA]</scope>
    <source>
        <strain evidence="3 4">LMG 31300</strain>
    </source>
</reference>
<dbReference type="EMBL" id="JABMKV010000001">
    <property type="protein sequence ID" value="NQX30261.1"/>
    <property type="molecule type" value="Genomic_DNA"/>
</dbReference>
<organism evidence="3 4">
    <name type="scientific">Pedobacter boryungensis</name>
    <dbReference type="NCBI Taxonomy" id="869962"/>
    <lineage>
        <taxon>Bacteria</taxon>
        <taxon>Pseudomonadati</taxon>
        <taxon>Bacteroidota</taxon>
        <taxon>Sphingobacteriia</taxon>
        <taxon>Sphingobacteriales</taxon>
        <taxon>Sphingobacteriaceae</taxon>
        <taxon>Pedobacter</taxon>
    </lineage>
</organism>
<evidence type="ECO:0000256" key="2">
    <source>
        <dbReference type="HAMAP-Rule" id="MF_00170"/>
    </source>
</evidence>
<dbReference type="RefSeq" id="WP_173268459.1">
    <property type="nucleotide sequence ID" value="NZ_JABMKV010000001.1"/>
</dbReference>
<keyword evidence="1 2" id="KW-0413">Isomerase</keyword>
<evidence type="ECO:0000313" key="3">
    <source>
        <dbReference type="EMBL" id="NQX30261.1"/>
    </source>
</evidence>
<dbReference type="PANTHER" id="PTHR11934">
    <property type="entry name" value="RIBOSE-5-PHOSPHATE ISOMERASE"/>
    <property type="match status" value="1"/>
</dbReference>
<dbReference type="PANTHER" id="PTHR11934:SF0">
    <property type="entry name" value="RIBOSE-5-PHOSPHATE ISOMERASE"/>
    <property type="match status" value="1"/>
</dbReference>
<dbReference type="InterPro" id="IPR037171">
    <property type="entry name" value="NagB/RpiA_transferase-like"/>
</dbReference>
<comment type="catalytic activity">
    <reaction evidence="2">
        <text>aldehydo-D-ribose 5-phosphate = D-ribulose 5-phosphate</text>
        <dbReference type="Rhea" id="RHEA:14657"/>
        <dbReference type="ChEBI" id="CHEBI:58121"/>
        <dbReference type="ChEBI" id="CHEBI:58273"/>
        <dbReference type="EC" id="5.3.1.6"/>
    </reaction>
</comment>
<feature type="binding site" evidence="2">
    <location>
        <begin position="86"/>
        <end position="89"/>
    </location>
    <ligand>
        <name>substrate</name>
    </ligand>
</feature>
<dbReference type="GO" id="GO:0004751">
    <property type="term" value="F:ribose-5-phosphate isomerase activity"/>
    <property type="evidence" value="ECO:0007669"/>
    <property type="project" value="UniProtKB-EC"/>
</dbReference>
<name>A0ABX2DAB4_9SPHI</name>
<keyword evidence="4" id="KW-1185">Reference proteome</keyword>
<dbReference type="InterPro" id="IPR004788">
    <property type="entry name" value="Ribose5P_isomerase_type_A"/>
</dbReference>